<accession>A0AA35T865</accession>
<sequence>MSHTTQSAPLSFLKLHQTCFAQKVALCLVLSYCSYTSFHQIMIQSLQDCLQGMEQQQQSSNASKFVHSIAESIARVFQYIRASSYNLNKS</sequence>
<protein>
    <submittedName>
        <fullName evidence="1">Uncharacterized protein</fullName>
    </submittedName>
</protein>
<gene>
    <name evidence="1" type="ORF">GBAR_LOCUS23387</name>
</gene>
<organism evidence="1 2">
    <name type="scientific">Geodia barretti</name>
    <name type="common">Barrett's horny sponge</name>
    <dbReference type="NCBI Taxonomy" id="519541"/>
    <lineage>
        <taxon>Eukaryota</taxon>
        <taxon>Metazoa</taxon>
        <taxon>Porifera</taxon>
        <taxon>Demospongiae</taxon>
        <taxon>Heteroscleromorpha</taxon>
        <taxon>Tetractinellida</taxon>
        <taxon>Astrophorina</taxon>
        <taxon>Geodiidae</taxon>
        <taxon>Geodia</taxon>
    </lineage>
</organism>
<reference evidence="1" key="1">
    <citation type="submission" date="2023-03" db="EMBL/GenBank/DDBJ databases">
        <authorList>
            <person name="Steffen K."/>
            <person name="Cardenas P."/>
        </authorList>
    </citation>
    <scope>NUCLEOTIDE SEQUENCE</scope>
</reference>
<evidence type="ECO:0000313" key="1">
    <source>
        <dbReference type="EMBL" id="CAI8042126.1"/>
    </source>
</evidence>
<name>A0AA35T865_GEOBA</name>
<dbReference type="EMBL" id="CASHTH010003238">
    <property type="protein sequence ID" value="CAI8042126.1"/>
    <property type="molecule type" value="Genomic_DNA"/>
</dbReference>
<dbReference type="Proteomes" id="UP001174909">
    <property type="component" value="Unassembled WGS sequence"/>
</dbReference>
<proteinExistence type="predicted"/>
<keyword evidence="2" id="KW-1185">Reference proteome</keyword>
<evidence type="ECO:0000313" key="2">
    <source>
        <dbReference type="Proteomes" id="UP001174909"/>
    </source>
</evidence>
<dbReference type="AlphaFoldDB" id="A0AA35T865"/>
<comment type="caution">
    <text evidence="1">The sequence shown here is derived from an EMBL/GenBank/DDBJ whole genome shotgun (WGS) entry which is preliminary data.</text>
</comment>